<keyword evidence="2" id="KW-1185">Reference proteome</keyword>
<dbReference type="Gene3D" id="1.20.58.60">
    <property type="match status" value="1"/>
</dbReference>
<reference evidence="1 2" key="1">
    <citation type="journal article" date="2013" name="Proc. Natl. Acad. Sci. U.S.A.">
        <title>The king cobra genome reveals dynamic gene evolution and adaptation in the snake venom system.</title>
        <authorList>
            <person name="Vonk F.J."/>
            <person name="Casewell N.R."/>
            <person name="Henkel C.V."/>
            <person name="Heimberg A.M."/>
            <person name="Jansen H.J."/>
            <person name="McCleary R.J."/>
            <person name="Kerkkamp H.M."/>
            <person name="Vos R.A."/>
            <person name="Guerreiro I."/>
            <person name="Calvete J.J."/>
            <person name="Wuster W."/>
            <person name="Woods A.E."/>
            <person name="Logan J.M."/>
            <person name="Harrison R.A."/>
            <person name="Castoe T.A."/>
            <person name="de Koning A.P."/>
            <person name="Pollock D.D."/>
            <person name="Yandell M."/>
            <person name="Calderon D."/>
            <person name="Renjifo C."/>
            <person name="Currier R.B."/>
            <person name="Salgado D."/>
            <person name="Pla D."/>
            <person name="Sanz L."/>
            <person name="Hyder A.S."/>
            <person name="Ribeiro J.M."/>
            <person name="Arntzen J.W."/>
            <person name="van den Thillart G.E."/>
            <person name="Boetzer M."/>
            <person name="Pirovano W."/>
            <person name="Dirks R.P."/>
            <person name="Spaink H.P."/>
            <person name="Duboule D."/>
            <person name="McGlinn E."/>
            <person name="Kini R.M."/>
            <person name="Richardson M.K."/>
        </authorList>
    </citation>
    <scope>NUCLEOTIDE SEQUENCE</scope>
    <source>
        <tissue evidence="1">Blood</tissue>
    </source>
</reference>
<name>V8NST1_OPHHA</name>
<evidence type="ECO:0000313" key="1">
    <source>
        <dbReference type="EMBL" id="ETE65130.1"/>
    </source>
</evidence>
<accession>V8NST1</accession>
<dbReference type="SUPFAM" id="SSF46966">
    <property type="entry name" value="Spectrin repeat"/>
    <property type="match status" value="1"/>
</dbReference>
<dbReference type="OrthoDB" id="10057795at2759"/>
<dbReference type="EMBL" id="AZIM01001982">
    <property type="protein sequence ID" value="ETE65130.1"/>
    <property type="molecule type" value="Genomic_DNA"/>
</dbReference>
<dbReference type="AlphaFoldDB" id="V8NST1"/>
<protein>
    <submittedName>
        <fullName evidence="1">Utrophin</fullName>
    </submittedName>
</protein>
<comment type="caution">
    <text evidence="1">The sequence shown here is derived from an EMBL/GenBank/DDBJ whole genome shotgun (WGS) entry which is preliminary data.</text>
</comment>
<evidence type="ECO:0000313" key="2">
    <source>
        <dbReference type="Proteomes" id="UP000018936"/>
    </source>
</evidence>
<gene>
    <name evidence="1" type="primary">UTRN</name>
    <name evidence="1" type="ORF">L345_09101</name>
</gene>
<dbReference type="Proteomes" id="UP000018936">
    <property type="component" value="Unassembled WGS sequence"/>
</dbReference>
<organism evidence="1 2">
    <name type="scientific">Ophiophagus hannah</name>
    <name type="common">King cobra</name>
    <name type="synonym">Naja hannah</name>
    <dbReference type="NCBI Taxonomy" id="8665"/>
    <lineage>
        <taxon>Eukaryota</taxon>
        <taxon>Metazoa</taxon>
        <taxon>Chordata</taxon>
        <taxon>Craniata</taxon>
        <taxon>Vertebrata</taxon>
        <taxon>Euteleostomi</taxon>
        <taxon>Lepidosauria</taxon>
        <taxon>Squamata</taxon>
        <taxon>Bifurcata</taxon>
        <taxon>Unidentata</taxon>
        <taxon>Episquamata</taxon>
        <taxon>Toxicofera</taxon>
        <taxon>Serpentes</taxon>
        <taxon>Colubroidea</taxon>
        <taxon>Elapidae</taxon>
        <taxon>Elapinae</taxon>
        <taxon>Ophiophagus</taxon>
    </lineage>
</organism>
<proteinExistence type="predicted"/>
<sequence length="72" mass="8343">MKIKVRTFNCVLEPRAHLEASAEKWSKLLMSLEELIKWLNLKDDELKKQMPVGGDVPTLQQQHDHCKVSCLI</sequence>